<comment type="subcellular location">
    <subcellularLocation>
        <location evidence="1 9">Cell membrane</location>
        <topology evidence="1 9">Multi-pass membrane protein</topology>
    </subcellularLocation>
</comment>
<dbReference type="PANTHER" id="PTHR30081">
    <property type="entry name" value="PROTEIN-EXPORT MEMBRANE PROTEIN SEC"/>
    <property type="match status" value="1"/>
</dbReference>
<comment type="similarity">
    <text evidence="9">Belongs to the SecD/SecF family. SecF subfamily.</text>
</comment>
<feature type="transmembrane region" description="Helical" evidence="9">
    <location>
        <begin position="142"/>
        <end position="159"/>
    </location>
</feature>
<feature type="transmembrane region" description="Helical" evidence="9">
    <location>
        <begin position="248"/>
        <end position="265"/>
    </location>
</feature>
<feature type="transmembrane region" description="Helical" evidence="9">
    <location>
        <begin position="25"/>
        <end position="43"/>
    </location>
</feature>
<dbReference type="PRINTS" id="PR01755">
    <property type="entry name" value="SECFTRNLCASE"/>
</dbReference>
<dbReference type="Proteomes" id="UP001469365">
    <property type="component" value="Unassembled WGS sequence"/>
</dbReference>
<evidence type="ECO:0000256" key="4">
    <source>
        <dbReference type="ARBA" id="ARBA00022692"/>
    </source>
</evidence>
<keyword evidence="8 9" id="KW-0472">Membrane</keyword>
<name>A0ABU9DRK9_9BACL</name>
<dbReference type="RefSeq" id="WP_341418663.1">
    <property type="nucleotide sequence ID" value="NZ_JBBPCC010000021.1"/>
</dbReference>
<dbReference type="InterPro" id="IPR055344">
    <property type="entry name" value="SecD_SecF_C_bact"/>
</dbReference>
<evidence type="ECO:0000259" key="10">
    <source>
        <dbReference type="Pfam" id="PF02355"/>
    </source>
</evidence>
<keyword evidence="5 9" id="KW-0653">Protein transport</keyword>
<evidence type="ECO:0000256" key="8">
    <source>
        <dbReference type="ARBA" id="ARBA00023136"/>
    </source>
</evidence>
<feature type="transmembrane region" description="Helical" evidence="9">
    <location>
        <begin position="271"/>
        <end position="296"/>
    </location>
</feature>
<sequence>MNTNHVTNTHDYYKNFFDFVKHRKYFYIASLIICLLGVIMLSWKGLNYGVDFRAGTSMDISSPQSIDKAKAEELLKANGATAETLTLGGDNATRLSARFSEILDEATVTKIKQSFVAAYGDSVSQEVNTVTPDMAIEQQNKALLAIGIASIAIALYVTIRFEWRFAIASIIAILHDAFVVISFFAIFRMEVNLPFMAAILTTIGYSINDKIVIFDRVRENLRFAKLKTTEDLSNMLHDSIWQTMKRNINTVLTVLIAAVCLLIFGSPAIKLFALAKIIGLTSGAYSSICIAGPLWYELKNKALGSKKKAAA</sequence>
<keyword evidence="12" id="KW-1185">Reference proteome</keyword>
<evidence type="ECO:0000256" key="6">
    <source>
        <dbReference type="ARBA" id="ARBA00022989"/>
    </source>
</evidence>
<gene>
    <name evidence="9 11" type="primary">secF</name>
    <name evidence="11" type="ORF">WMW72_26750</name>
</gene>
<feature type="domain" description="Protein export membrane protein SecD/SecF C-terminal" evidence="10">
    <location>
        <begin position="115"/>
        <end position="300"/>
    </location>
</feature>
<evidence type="ECO:0000256" key="7">
    <source>
        <dbReference type="ARBA" id="ARBA00023010"/>
    </source>
</evidence>
<dbReference type="HAMAP" id="MF_01464_B">
    <property type="entry name" value="SecF_B"/>
    <property type="match status" value="1"/>
</dbReference>
<dbReference type="InterPro" id="IPR022813">
    <property type="entry name" value="SecD/SecF_arch_bac"/>
</dbReference>
<dbReference type="SUPFAM" id="SSF82866">
    <property type="entry name" value="Multidrug efflux transporter AcrB transmembrane domain"/>
    <property type="match status" value="1"/>
</dbReference>
<keyword evidence="6 9" id="KW-1133">Transmembrane helix</keyword>
<evidence type="ECO:0000256" key="5">
    <source>
        <dbReference type="ARBA" id="ARBA00022927"/>
    </source>
</evidence>
<feature type="transmembrane region" description="Helical" evidence="9">
    <location>
        <begin position="165"/>
        <end position="187"/>
    </location>
</feature>
<dbReference type="Pfam" id="PF02355">
    <property type="entry name" value="SecD_SecF_C"/>
    <property type="match status" value="1"/>
</dbReference>
<accession>A0ABU9DRK9</accession>
<dbReference type="NCBIfam" id="TIGR00916">
    <property type="entry name" value="2A0604s01"/>
    <property type="match status" value="1"/>
</dbReference>
<dbReference type="InterPro" id="IPR022645">
    <property type="entry name" value="SecD/SecF_bac"/>
</dbReference>
<evidence type="ECO:0000313" key="11">
    <source>
        <dbReference type="EMBL" id="MEK8131513.1"/>
    </source>
</evidence>
<proteinExistence type="inferred from homology"/>
<evidence type="ECO:0000256" key="2">
    <source>
        <dbReference type="ARBA" id="ARBA00022448"/>
    </source>
</evidence>
<comment type="subunit">
    <text evidence="9">Forms a complex with SecD. Part of the essential Sec protein translocation apparatus which comprises SecA, SecYEG and auxiliary proteins SecDF. Other proteins may also be involved.</text>
</comment>
<keyword evidence="2 9" id="KW-0813">Transport</keyword>
<keyword evidence="3 9" id="KW-1003">Cell membrane</keyword>
<evidence type="ECO:0000256" key="9">
    <source>
        <dbReference type="HAMAP-Rule" id="MF_01464"/>
    </source>
</evidence>
<dbReference type="NCBIfam" id="TIGR00966">
    <property type="entry name" value="transloc_SecF"/>
    <property type="match status" value="1"/>
</dbReference>
<protein>
    <recommendedName>
        <fullName evidence="9">Protein-export membrane protein SecF</fullName>
    </recommendedName>
</protein>
<evidence type="ECO:0000256" key="3">
    <source>
        <dbReference type="ARBA" id="ARBA00022475"/>
    </source>
</evidence>
<dbReference type="InterPro" id="IPR048634">
    <property type="entry name" value="SecD_SecF_C"/>
</dbReference>
<keyword evidence="7 9" id="KW-0811">Translocation</keyword>
<comment type="caution">
    <text evidence="11">The sequence shown here is derived from an EMBL/GenBank/DDBJ whole genome shotgun (WGS) entry which is preliminary data.</text>
</comment>
<evidence type="ECO:0000313" key="12">
    <source>
        <dbReference type="Proteomes" id="UP001469365"/>
    </source>
</evidence>
<dbReference type="PANTHER" id="PTHR30081:SF8">
    <property type="entry name" value="PROTEIN TRANSLOCASE SUBUNIT SECF"/>
    <property type="match status" value="1"/>
</dbReference>
<comment type="caution">
    <text evidence="9">Lacks conserved residue(s) required for the propagation of feature annotation.</text>
</comment>
<organism evidence="11 12">
    <name type="scientific">Paenibacillus filicis</name>
    <dbReference type="NCBI Taxonomy" id="669464"/>
    <lineage>
        <taxon>Bacteria</taxon>
        <taxon>Bacillati</taxon>
        <taxon>Bacillota</taxon>
        <taxon>Bacilli</taxon>
        <taxon>Bacillales</taxon>
        <taxon>Paenibacillaceae</taxon>
        <taxon>Paenibacillus</taxon>
    </lineage>
</organism>
<comment type="function">
    <text evidence="9">Part of the Sec protein translocase complex. Interacts with the SecYEG preprotein conducting channel. SecDF uses the proton motive force (PMF) to complete protein translocation after the ATP-dependent function of SecA.</text>
</comment>
<reference evidence="11 12" key="1">
    <citation type="submission" date="2024-04" db="EMBL/GenBank/DDBJ databases">
        <title>draft genome sequnece of Paenibacillus filicis.</title>
        <authorList>
            <person name="Kim D.-U."/>
        </authorList>
    </citation>
    <scope>NUCLEOTIDE SEQUENCE [LARGE SCALE GENOMIC DNA]</scope>
    <source>
        <strain evidence="11 12">KACC14197</strain>
    </source>
</reference>
<dbReference type="Gene3D" id="1.20.1640.10">
    <property type="entry name" value="Multidrug efflux transporter AcrB transmembrane domain"/>
    <property type="match status" value="1"/>
</dbReference>
<dbReference type="EMBL" id="JBBPCC010000021">
    <property type="protein sequence ID" value="MEK8131513.1"/>
    <property type="molecule type" value="Genomic_DNA"/>
</dbReference>
<evidence type="ECO:0000256" key="1">
    <source>
        <dbReference type="ARBA" id="ARBA00004651"/>
    </source>
</evidence>
<dbReference type="InterPro" id="IPR005665">
    <property type="entry name" value="SecF_bac"/>
</dbReference>
<keyword evidence="4 9" id="KW-0812">Transmembrane</keyword>